<dbReference type="EMBL" id="FNUY01000007">
    <property type="protein sequence ID" value="SEG61240.1"/>
    <property type="molecule type" value="Genomic_DNA"/>
</dbReference>
<dbReference type="RefSeq" id="WP_160115825.1">
    <property type="nucleotide sequence ID" value="NZ_FNUY01000007.1"/>
</dbReference>
<dbReference type="PANTHER" id="PTHR46797">
    <property type="entry name" value="HTH-TYPE TRANSCRIPTIONAL REGULATOR"/>
    <property type="match status" value="1"/>
</dbReference>
<dbReference type="Gene3D" id="1.10.260.40">
    <property type="entry name" value="lambda repressor-like DNA-binding domains"/>
    <property type="match status" value="1"/>
</dbReference>
<keyword evidence="1" id="KW-0238">DNA-binding</keyword>
<dbReference type="AlphaFoldDB" id="A0A1H6BKM8"/>
<organism evidence="3 4">
    <name type="scientific">Bosea lathyri</name>
    <dbReference type="NCBI Taxonomy" id="1036778"/>
    <lineage>
        <taxon>Bacteria</taxon>
        <taxon>Pseudomonadati</taxon>
        <taxon>Pseudomonadota</taxon>
        <taxon>Alphaproteobacteria</taxon>
        <taxon>Hyphomicrobiales</taxon>
        <taxon>Boseaceae</taxon>
        <taxon>Bosea</taxon>
    </lineage>
</organism>
<dbReference type="SUPFAM" id="SSF47413">
    <property type="entry name" value="lambda repressor-like DNA-binding domains"/>
    <property type="match status" value="1"/>
</dbReference>
<dbReference type="SMART" id="SM00530">
    <property type="entry name" value="HTH_XRE"/>
    <property type="match status" value="1"/>
</dbReference>
<gene>
    <name evidence="3" type="ORF">SAMN04488115_107320</name>
</gene>
<evidence type="ECO:0000313" key="3">
    <source>
        <dbReference type="EMBL" id="SEG61240.1"/>
    </source>
</evidence>
<dbReference type="Proteomes" id="UP000236743">
    <property type="component" value="Unassembled WGS sequence"/>
</dbReference>
<dbReference type="CDD" id="cd00093">
    <property type="entry name" value="HTH_XRE"/>
    <property type="match status" value="1"/>
</dbReference>
<evidence type="ECO:0000259" key="2">
    <source>
        <dbReference type="PROSITE" id="PS50943"/>
    </source>
</evidence>
<dbReference type="PANTHER" id="PTHR46797:SF1">
    <property type="entry name" value="METHYLPHOSPHONATE SYNTHASE"/>
    <property type="match status" value="1"/>
</dbReference>
<dbReference type="Pfam" id="PF01381">
    <property type="entry name" value="HTH_3"/>
    <property type="match status" value="1"/>
</dbReference>
<dbReference type="PROSITE" id="PS50943">
    <property type="entry name" value="HTH_CROC1"/>
    <property type="match status" value="1"/>
</dbReference>
<dbReference type="OrthoDB" id="528805at2"/>
<dbReference type="InterPro" id="IPR001387">
    <property type="entry name" value="Cro/C1-type_HTH"/>
</dbReference>
<sequence length="205" mass="22588">MADQPNRVGEVRKRAKLSQQDLAEKVGAHWITISKLERGKMQLTGDWLRRLADALGTSMADLLPKQESLRREVVVEGEIMSDGTVSVLDGDMRDAVLLPADGHDDPHSYWLMCEGDALYPFFAEHDMIRFVWVGPDDYALGVGRMCHLQTMEGESLVGFLGDLTAKGLTLSTPTGRPRKGLRAKQLGIAVEAKWAVPSLTTDIAD</sequence>
<evidence type="ECO:0000256" key="1">
    <source>
        <dbReference type="ARBA" id="ARBA00023125"/>
    </source>
</evidence>
<dbReference type="GO" id="GO:0003677">
    <property type="term" value="F:DNA binding"/>
    <property type="evidence" value="ECO:0007669"/>
    <property type="project" value="UniProtKB-KW"/>
</dbReference>
<proteinExistence type="predicted"/>
<keyword evidence="4" id="KW-1185">Reference proteome</keyword>
<accession>A0A1H6BKM8</accession>
<feature type="domain" description="HTH cro/C1-type" evidence="2">
    <location>
        <begin position="10"/>
        <end position="62"/>
    </location>
</feature>
<name>A0A1H6BKM8_9HYPH</name>
<evidence type="ECO:0000313" key="4">
    <source>
        <dbReference type="Proteomes" id="UP000236743"/>
    </source>
</evidence>
<dbReference type="InterPro" id="IPR010982">
    <property type="entry name" value="Lambda_DNA-bd_dom_sf"/>
</dbReference>
<dbReference type="InterPro" id="IPR050807">
    <property type="entry name" value="TransReg_Diox_bact_type"/>
</dbReference>
<protein>
    <submittedName>
        <fullName evidence="3">Helix-turn-helix domain-containing protein</fullName>
    </submittedName>
</protein>
<reference evidence="3 4" key="1">
    <citation type="submission" date="2016-10" db="EMBL/GenBank/DDBJ databases">
        <authorList>
            <person name="de Groot N.N."/>
        </authorList>
    </citation>
    <scope>NUCLEOTIDE SEQUENCE [LARGE SCALE GENOMIC DNA]</scope>
    <source>
        <strain evidence="3 4">DSM 26656</strain>
    </source>
</reference>
<dbReference type="GO" id="GO:0005829">
    <property type="term" value="C:cytosol"/>
    <property type="evidence" value="ECO:0007669"/>
    <property type="project" value="TreeGrafter"/>
</dbReference>
<dbReference type="GO" id="GO:0003700">
    <property type="term" value="F:DNA-binding transcription factor activity"/>
    <property type="evidence" value="ECO:0007669"/>
    <property type="project" value="TreeGrafter"/>
</dbReference>